<feature type="domain" description="HTH lysR-type" evidence="6">
    <location>
        <begin position="24"/>
        <end position="79"/>
    </location>
</feature>
<keyword evidence="3" id="KW-0805">Transcription regulation</keyword>
<dbReference type="InterPro" id="IPR005119">
    <property type="entry name" value="LysR_subst-bd"/>
</dbReference>
<keyword evidence="5" id="KW-0804">Transcription</keyword>
<comment type="function">
    <text evidence="1">NodD regulates the expression of the nodABCFE genes which encode other nodulation proteins. NodD is also a negative regulator of its own expression. Binds flavonoids as inducers.</text>
</comment>
<evidence type="ECO:0000313" key="8">
    <source>
        <dbReference type="Proteomes" id="UP000189935"/>
    </source>
</evidence>
<dbReference type="GO" id="GO:0006351">
    <property type="term" value="P:DNA-templated transcription"/>
    <property type="evidence" value="ECO:0007669"/>
    <property type="project" value="TreeGrafter"/>
</dbReference>
<dbReference type="InterPro" id="IPR036390">
    <property type="entry name" value="WH_DNA-bd_sf"/>
</dbReference>
<evidence type="ECO:0000256" key="5">
    <source>
        <dbReference type="ARBA" id="ARBA00023163"/>
    </source>
</evidence>
<keyword evidence="4" id="KW-0238">DNA-binding</keyword>
<evidence type="ECO:0000259" key="6">
    <source>
        <dbReference type="PROSITE" id="PS50931"/>
    </source>
</evidence>
<protein>
    <submittedName>
        <fullName evidence="7">Transcriptional regulator, LysR family</fullName>
    </submittedName>
</protein>
<proteinExistence type="inferred from homology"/>
<evidence type="ECO:0000313" key="7">
    <source>
        <dbReference type="EMBL" id="SHJ34043.1"/>
    </source>
</evidence>
<dbReference type="Pfam" id="PF00126">
    <property type="entry name" value="HTH_1"/>
    <property type="match status" value="1"/>
</dbReference>
<dbReference type="Pfam" id="PF03466">
    <property type="entry name" value="LysR_substrate"/>
    <property type="match status" value="1"/>
</dbReference>
<dbReference type="GO" id="GO:0043565">
    <property type="term" value="F:sequence-specific DNA binding"/>
    <property type="evidence" value="ECO:0007669"/>
    <property type="project" value="TreeGrafter"/>
</dbReference>
<evidence type="ECO:0000256" key="1">
    <source>
        <dbReference type="ARBA" id="ARBA00003502"/>
    </source>
</evidence>
<evidence type="ECO:0000256" key="4">
    <source>
        <dbReference type="ARBA" id="ARBA00023125"/>
    </source>
</evidence>
<dbReference type="AlphaFoldDB" id="A0A1M6II20"/>
<dbReference type="PANTHER" id="PTHR30537:SF3">
    <property type="entry name" value="TRANSCRIPTIONAL REGULATORY PROTEIN"/>
    <property type="match status" value="1"/>
</dbReference>
<dbReference type="SUPFAM" id="SSF53850">
    <property type="entry name" value="Periplasmic binding protein-like II"/>
    <property type="match status" value="1"/>
</dbReference>
<dbReference type="InterPro" id="IPR000847">
    <property type="entry name" value="LysR_HTH_N"/>
</dbReference>
<comment type="similarity">
    <text evidence="2">Belongs to the LysR transcriptional regulatory family.</text>
</comment>
<name>A0A1M6II20_9BRAD</name>
<dbReference type="OrthoDB" id="7624726at2"/>
<dbReference type="PROSITE" id="PS50931">
    <property type="entry name" value="HTH_LYSR"/>
    <property type="match status" value="1"/>
</dbReference>
<organism evidence="7 8">
    <name type="scientific">Bradyrhizobium lablabi</name>
    <dbReference type="NCBI Taxonomy" id="722472"/>
    <lineage>
        <taxon>Bacteria</taxon>
        <taxon>Pseudomonadati</taxon>
        <taxon>Pseudomonadota</taxon>
        <taxon>Alphaproteobacteria</taxon>
        <taxon>Hyphomicrobiales</taxon>
        <taxon>Nitrobacteraceae</taxon>
        <taxon>Bradyrhizobium</taxon>
    </lineage>
</organism>
<dbReference type="Gene3D" id="3.40.190.290">
    <property type="match status" value="1"/>
</dbReference>
<dbReference type="GO" id="GO:0003700">
    <property type="term" value="F:DNA-binding transcription factor activity"/>
    <property type="evidence" value="ECO:0007669"/>
    <property type="project" value="InterPro"/>
</dbReference>
<sequence>MQQLLHRGAAMMQHRTEEAPDASWDDLKAFLVCTRYKSFRNAGEVLGLTSTTLMRRIDRLEERIGCKLFLRDQSGLTLSEDGAAMIADVTEMERHAFNIFRRASQSSNDPAGTVRIAVTEGPGNFWILPRLIDFQKTYRKITVDLRCAMEQSDVARLESDIAIQLEPPTNPDLIVAKLGRLHIYPFVSAGYQKLYGIPASLSELKSHRIIKQSAPQVDDTAYARIFGLTSLEGVVGIKTNSSIGVLYAVERGAGVGFLPTSSIALGAPLVAVDMGFSHHAELWLTYHKEFRNSDRHKIVIDWLKKIFDPKTYPCFRDEFIHPNDLVPLMAGPRENFGLVGYAAANPFNGAKELL</sequence>
<evidence type="ECO:0000256" key="2">
    <source>
        <dbReference type="ARBA" id="ARBA00009437"/>
    </source>
</evidence>
<dbReference type="RefSeq" id="WP_079536377.1">
    <property type="nucleotide sequence ID" value="NZ_LT670844.1"/>
</dbReference>
<evidence type="ECO:0000256" key="3">
    <source>
        <dbReference type="ARBA" id="ARBA00023015"/>
    </source>
</evidence>
<dbReference type="InterPro" id="IPR058163">
    <property type="entry name" value="LysR-type_TF_proteobact-type"/>
</dbReference>
<dbReference type="Proteomes" id="UP000189935">
    <property type="component" value="Chromosome I"/>
</dbReference>
<dbReference type="InterPro" id="IPR036388">
    <property type="entry name" value="WH-like_DNA-bd_sf"/>
</dbReference>
<dbReference type="SUPFAM" id="SSF46785">
    <property type="entry name" value="Winged helix' DNA-binding domain"/>
    <property type="match status" value="1"/>
</dbReference>
<gene>
    <name evidence="7" type="ORF">SAMN05444159_0365</name>
</gene>
<dbReference type="EMBL" id="LT670844">
    <property type="protein sequence ID" value="SHJ34043.1"/>
    <property type="molecule type" value="Genomic_DNA"/>
</dbReference>
<accession>A0A1M6II20</accession>
<reference evidence="7 8" key="1">
    <citation type="submission" date="2016-11" db="EMBL/GenBank/DDBJ databases">
        <authorList>
            <person name="Jaros S."/>
            <person name="Januszkiewicz K."/>
            <person name="Wedrychowicz H."/>
        </authorList>
    </citation>
    <scope>NUCLEOTIDE SEQUENCE [LARGE SCALE GENOMIC DNA]</scope>
    <source>
        <strain evidence="7 8">GAS499</strain>
    </source>
</reference>
<dbReference type="Gene3D" id="1.10.10.10">
    <property type="entry name" value="Winged helix-like DNA-binding domain superfamily/Winged helix DNA-binding domain"/>
    <property type="match status" value="1"/>
</dbReference>
<dbReference type="PANTHER" id="PTHR30537">
    <property type="entry name" value="HTH-TYPE TRANSCRIPTIONAL REGULATOR"/>
    <property type="match status" value="1"/>
</dbReference>